<reference evidence="1 2" key="1">
    <citation type="submission" date="2020-01" db="EMBL/GenBank/DDBJ databases">
        <title>Bacteria diversity of Porities sp.</title>
        <authorList>
            <person name="Wang G."/>
        </authorList>
    </citation>
    <scope>NUCLEOTIDE SEQUENCE [LARGE SCALE GENOMIC DNA]</scope>
    <source>
        <strain evidence="1 2">R33</strain>
    </source>
</reference>
<accession>A0A6L9EC73</accession>
<proteinExistence type="predicted"/>
<gene>
    <name evidence="1" type="ORF">GTQ38_09535</name>
</gene>
<evidence type="ECO:0000313" key="1">
    <source>
        <dbReference type="EMBL" id="NAS12243.1"/>
    </source>
</evidence>
<keyword evidence="2" id="KW-1185">Reference proteome</keyword>
<organism evidence="1 2">
    <name type="scientific">Poritiphilus flavus</name>
    <dbReference type="NCBI Taxonomy" id="2697053"/>
    <lineage>
        <taxon>Bacteria</taxon>
        <taxon>Pseudomonadati</taxon>
        <taxon>Bacteroidota</taxon>
        <taxon>Flavobacteriia</taxon>
        <taxon>Flavobacteriales</taxon>
        <taxon>Flavobacteriaceae</taxon>
        <taxon>Poritiphilus</taxon>
    </lineage>
</organism>
<sequence>MELELNVGIGDLKFGMFQKVIYETFGIPDKIQEDEDDSDNLYIEYNNQKLRLTIYKNEDNRLGYIYSSSPHLTFNGIKIIDRNVDWVKSEVFGGIVKKWEIEEYDFWSTHSDDENWLTLNVEFGKVSSVEIGAPWKNEEEYDWSEDWKIV</sequence>
<dbReference type="EMBL" id="WXYO01000004">
    <property type="protein sequence ID" value="NAS12243.1"/>
    <property type="molecule type" value="Genomic_DNA"/>
</dbReference>
<dbReference type="Proteomes" id="UP000475249">
    <property type="component" value="Unassembled WGS sequence"/>
</dbReference>
<comment type="caution">
    <text evidence="1">The sequence shown here is derived from an EMBL/GenBank/DDBJ whole genome shotgun (WGS) entry which is preliminary data.</text>
</comment>
<dbReference type="RefSeq" id="WP_161435286.1">
    <property type="nucleotide sequence ID" value="NZ_WXYO01000004.1"/>
</dbReference>
<dbReference type="AlphaFoldDB" id="A0A6L9EC73"/>
<name>A0A6L9EC73_9FLAO</name>
<evidence type="ECO:0000313" key="2">
    <source>
        <dbReference type="Proteomes" id="UP000475249"/>
    </source>
</evidence>
<protein>
    <submittedName>
        <fullName evidence="1">Uncharacterized protein</fullName>
    </submittedName>
</protein>